<dbReference type="PANTHER" id="PTHR33744:SF1">
    <property type="entry name" value="DNA-BINDING TRANSCRIPTIONAL ACTIVATOR ADER"/>
    <property type="match status" value="1"/>
</dbReference>
<evidence type="ECO:0000313" key="4">
    <source>
        <dbReference type="EMBL" id="SUP62508.1"/>
    </source>
</evidence>
<feature type="domain" description="Purine catabolism PurC-like" evidence="2">
    <location>
        <begin position="57"/>
        <end position="157"/>
    </location>
</feature>
<evidence type="ECO:0000259" key="2">
    <source>
        <dbReference type="Pfam" id="PF07905"/>
    </source>
</evidence>
<organism evidence="4 5">
    <name type="scientific">Streptomyces griseus</name>
    <dbReference type="NCBI Taxonomy" id="1911"/>
    <lineage>
        <taxon>Bacteria</taxon>
        <taxon>Bacillati</taxon>
        <taxon>Actinomycetota</taxon>
        <taxon>Actinomycetes</taxon>
        <taxon>Kitasatosporales</taxon>
        <taxon>Streptomycetaceae</taxon>
        <taxon>Streptomyces</taxon>
    </lineage>
</organism>
<evidence type="ECO:0000256" key="1">
    <source>
        <dbReference type="SAM" id="MobiDB-lite"/>
    </source>
</evidence>
<dbReference type="Proteomes" id="UP000254150">
    <property type="component" value="Unassembled WGS sequence"/>
</dbReference>
<dbReference type="RefSeq" id="WP_100452644.1">
    <property type="nucleotide sequence ID" value="NZ_UHID01000009.1"/>
</dbReference>
<proteinExistence type="predicted"/>
<dbReference type="Pfam" id="PF07905">
    <property type="entry name" value="PucR"/>
    <property type="match status" value="1"/>
</dbReference>
<evidence type="ECO:0000313" key="5">
    <source>
        <dbReference type="Proteomes" id="UP000254150"/>
    </source>
</evidence>
<sequence>MSTTPPPGSSAASPAEPPSAVLPPTPPVRLSALLGRADLGLGLRQVGGPPVDEGDGERLVQWVHTSEMEDPYPYLLGGELLLSAGLHLPEAAGAGARLDAYVGRIVAAGGAALGFGVAPVHEAVPRGLVAACDRWGLPLVEVPSATPFSAVARAVWRLMAESRHAGLRRAAEAQRGLATAAAGPDPVHAVLTRLAALLDGYAVLLGPTGEILVPGGRGAPPDPARALLGGLATKLRPGPATRPAPASATETAGRDRIAVYALTGTGGHALGTVCPAGTEGEQALAQIAVVLLSLLTAGRPGASWAGRTSALVALLLGDAPATVAGSLSAGPWTVVRARRSPHGGPVDPLAASGLGTALGSTLVGTGPGADTVRVLLPAGAEPTPQRGWTLGAATAAGDPPDLPAADARAARALDRARATHHPLVRDRADAARGLAALVDPADAEAYARDLLAPLDGAPELAETLRVWLSLHGSWDRTATALAVHRNTVRGRITRCARLLATDLDDADVRMELWFALGRGGE</sequence>
<feature type="domain" description="PucR C-terminal helix-turn-helix" evidence="3">
    <location>
        <begin position="460"/>
        <end position="516"/>
    </location>
</feature>
<dbReference type="Pfam" id="PF13556">
    <property type="entry name" value="HTH_30"/>
    <property type="match status" value="1"/>
</dbReference>
<protein>
    <submittedName>
        <fullName evidence="4">Regulatory protein</fullName>
    </submittedName>
</protein>
<feature type="compositionally biased region" description="Pro residues" evidence="1">
    <location>
        <begin position="15"/>
        <end position="26"/>
    </location>
</feature>
<dbReference type="InterPro" id="IPR042070">
    <property type="entry name" value="PucR_C-HTH_sf"/>
</dbReference>
<gene>
    <name evidence="4" type="ORF">NCTC7807_05674</name>
</gene>
<dbReference type="AlphaFoldDB" id="A0A380PC35"/>
<dbReference type="PANTHER" id="PTHR33744">
    <property type="entry name" value="CARBOHYDRATE DIACID REGULATOR"/>
    <property type="match status" value="1"/>
</dbReference>
<accession>A0A380PC35</accession>
<feature type="region of interest" description="Disordered" evidence="1">
    <location>
        <begin position="1"/>
        <end position="26"/>
    </location>
</feature>
<dbReference type="InterPro" id="IPR025736">
    <property type="entry name" value="PucR_C-HTH_dom"/>
</dbReference>
<evidence type="ECO:0000259" key="3">
    <source>
        <dbReference type="Pfam" id="PF13556"/>
    </source>
</evidence>
<name>A0A380PC35_STRGR</name>
<reference evidence="4 5" key="1">
    <citation type="submission" date="2018-06" db="EMBL/GenBank/DDBJ databases">
        <authorList>
            <consortium name="Pathogen Informatics"/>
            <person name="Doyle S."/>
        </authorList>
    </citation>
    <scope>NUCLEOTIDE SEQUENCE [LARGE SCALE GENOMIC DNA]</scope>
    <source>
        <strain evidence="4 5">NCTC7807</strain>
    </source>
</reference>
<dbReference type="EMBL" id="UHID01000009">
    <property type="protein sequence ID" value="SUP62508.1"/>
    <property type="molecule type" value="Genomic_DNA"/>
</dbReference>
<dbReference type="GeneID" id="95072094"/>
<dbReference type="Gene3D" id="1.10.10.2840">
    <property type="entry name" value="PucR C-terminal helix-turn-helix domain"/>
    <property type="match status" value="1"/>
</dbReference>
<dbReference type="InterPro" id="IPR051448">
    <property type="entry name" value="CdaR-like_regulators"/>
</dbReference>
<dbReference type="InterPro" id="IPR012914">
    <property type="entry name" value="PucR_dom"/>
</dbReference>